<dbReference type="SUPFAM" id="SSF57701">
    <property type="entry name" value="Zn2/Cys6 DNA-binding domain"/>
    <property type="match status" value="1"/>
</dbReference>
<dbReference type="EMBL" id="ML991774">
    <property type="protein sequence ID" value="KAF2238966.1"/>
    <property type="molecule type" value="Genomic_DNA"/>
</dbReference>
<evidence type="ECO:0000259" key="8">
    <source>
        <dbReference type="PROSITE" id="PS50048"/>
    </source>
</evidence>
<protein>
    <recommendedName>
        <fullName evidence="8">Zn(2)-C6 fungal-type domain-containing protein</fullName>
    </recommendedName>
</protein>
<evidence type="ECO:0000256" key="4">
    <source>
        <dbReference type="ARBA" id="ARBA00023125"/>
    </source>
</evidence>
<organism evidence="9 10">
    <name type="scientific">Viridothelium virens</name>
    <name type="common">Speckled blister lichen</name>
    <name type="synonym">Trypethelium virens</name>
    <dbReference type="NCBI Taxonomy" id="1048519"/>
    <lineage>
        <taxon>Eukaryota</taxon>
        <taxon>Fungi</taxon>
        <taxon>Dikarya</taxon>
        <taxon>Ascomycota</taxon>
        <taxon>Pezizomycotina</taxon>
        <taxon>Dothideomycetes</taxon>
        <taxon>Dothideomycetes incertae sedis</taxon>
        <taxon>Trypetheliales</taxon>
        <taxon>Trypetheliaceae</taxon>
        <taxon>Viridothelium</taxon>
    </lineage>
</organism>
<dbReference type="AlphaFoldDB" id="A0A6A6HLG3"/>
<proteinExistence type="predicted"/>
<name>A0A6A6HLG3_VIRVR</name>
<accession>A0A6A6HLG3</accession>
<dbReference type="PANTHER" id="PTHR47659:SF4">
    <property type="entry name" value="ZN(II)2CYS6 TRANSCRIPTION FACTOR (EUROFUNG)"/>
    <property type="match status" value="1"/>
</dbReference>
<evidence type="ECO:0000313" key="9">
    <source>
        <dbReference type="EMBL" id="KAF2238966.1"/>
    </source>
</evidence>
<dbReference type="OrthoDB" id="5575144at2759"/>
<feature type="region of interest" description="Disordered" evidence="7">
    <location>
        <begin position="463"/>
        <end position="500"/>
    </location>
</feature>
<feature type="compositionally biased region" description="Low complexity" evidence="7">
    <location>
        <begin position="482"/>
        <end position="494"/>
    </location>
</feature>
<feature type="region of interest" description="Disordered" evidence="7">
    <location>
        <begin position="203"/>
        <end position="226"/>
    </location>
</feature>
<keyword evidence="6" id="KW-0539">Nucleus</keyword>
<dbReference type="Proteomes" id="UP000800092">
    <property type="component" value="Unassembled WGS sequence"/>
</dbReference>
<feature type="region of interest" description="Disordered" evidence="7">
    <location>
        <begin position="514"/>
        <end position="582"/>
    </location>
</feature>
<feature type="compositionally biased region" description="Basic and acidic residues" evidence="7">
    <location>
        <begin position="560"/>
        <end position="570"/>
    </location>
</feature>
<feature type="compositionally biased region" description="Low complexity" evidence="7">
    <location>
        <begin position="1"/>
        <end position="15"/>
    </location>
</feature>
<feature type="region of interest" description="Disordered" evidence="7">
    <location>
        <begin position="1"/>
        <end position="73"/>
    </location>
</feature>
<evidence type="ECO:0000256" key="5">
    <source>
        <dbReference type="ARBA" id="ARBA00023163"/>
    </source>
</evidence>
<feature type="domain" description="Zn(2)-C6 fungal-type" evidence="8">
    <location>
        <begin position="141"/>
        <end position="172"/>
    </location>
</feature>
<evidence type="ECO:0000313" key="10">
    <source>
        <dbReference type="Proteomes" id="UP000800092"/>
    </source>
</evidence>
<dbReference type="Pfam" id="PF00172">
    <property type="entry name" value="Zn_clus"/>
    <property type="match status" value="1"/>
</dbReference>
<keyword evidence="5" id="KW-0804">Transcription</keyword>
<feature type="compositionally biased region" description="Low complexity" evidence="7">
    <location>
        <begin position="46"/>
        <end position="57"/>
    </location>
</feature>
<dbReference type="GO" id="GO:0000981">
    <property type="term" value="F:DNA-binding transcription factor activity, RNA polymerase II-specific"/>
    <property type="evidence" value="ECO:0007669"/>
    <property type="project" value="InterPro"/>
</dbReference>
<keyword evidence="10" id="KW-1185">Reference proteome</keyword>
<keyword evidence="3" id="KW-0805">Transcription regulation</keyword>
<dbReference type="SMART" id="SM00066">
    <property type="entry name" value="GAL4"/>
    <property type="match status" value="1"/>
</dbReference>
<dbReference type="CDD" id="cd00067">
    <property type="entry name" value="GAL4"/>
    <property type="match status" value="1"/>
</dbReference>
<gene>
    <name evidence="9" type="ORF">EV356DRAFT_528852</name>
</gene>
<dbReference type="InterPro" id="IPR036864">
    <property type="entry name" value="Zn2-C6_fun-type_DNA-bd_sf"/>
</dbReference>
<evidence type="ECO:0000256" key="7">
    <source>
        <dbReference type="SAM" id="MobiDB-lite"/>
    </source>
</evidence>
<evidence type="ECO:0000256" key="2">
    <source>
        <dbReference type="ARBA" id="ARBA00022833"/>
    </source>
</evidence>
<feature type="compositionally biased region" description="Low complexity" evidence="7">
    <location>
        <begin position="22"/>
        <end position="32"/>
    </location>
</feature>
<feature type="region of interest" description="Disordered" evidence="7">
    <location>
        <begin position="104"/>
        <end position="134"/>
    </location>
</feature>
<feature type="compositionally biased region" description="Polar residues" evidence="7">
    <location>
        <begin position="544"/>
        <end position="559"/>
    </location>
</feature>
<keyword evidence="4" id="KW-0238">DNA-binding</keyword>
<dbReference type="GO" id="GO:0003677">
    <property type="term" value="F:DNA binding"/>
    <property type="evidence" value="ECO:0007669"/>
    <property type="project" value="UniProtKB-KW"/>
</dbReference>
<reference evidence="9" key="1">
    <citation type="journal article" date="2020" name="Stud. Mycol.">
        <title>101 Dothideomycetes genomes: a test case for predicting lifestyles and emergence of pathogens.</title>
        <authorList>
            <person name="Haridas S."/>
            <person name="Albert R."/>
            <person name="Binder M."/>
            <person name="Bloem J."/>
            <person name="Labutti K."/>
            <person name="Salamov A."/>
            <person name="Andreopoulos B."/>
            <person name="Baker S."/>
            <person name="Barry K."/>
            <person name="Bills G."/>
            <person name="Bluhm B."/>
            <person name="Cannon C."/>
            <person name="Castanera R."/>
            <person name="Culley D."/>
            <person name="Daum C."/>
            <person name="Ezra D."/>
            <person name="Gonzalez J."/>
            <person name="Henrissat B."/>
            <person name="Kuo A."/>
            <person name="Liang C."/>
            <person name="Lipzen A."/>
            <person name="Lutzoni F."/>
            <person name="Magnuson J."/>
            <person name="Mondo S."/>
            <person name="Nolan M."/>
            <person name="Ohm R."/>
            <person name="Pangilinan J."/>
            <person name="Park H.-J."/>
            <person name="Ramirez L."/>
            <person name="Alfaro M."/>
            <person name="Sun H."/>
            <person name="Tritt A."/>
            <person name="Yoshinaga Y."/>
            <person name="Zwiers L.-H."/>
            <person name="Turgeon B."/>
            <person name="Goodwin S."/>
            <person name="Spatafora J."/>
            <person name="Crous P."/>
            <person name="Grigoriev I."/>
        </authorList>
    </citation>
    <scope>NUCLEOTIDE SEQUENCE</scope>
    <source>
        <strain evidence="9">Tuck. ex Michener</strain>
    </source>
</reference>
<sequence>MSNSSSQPTSAPSMAEIEVAGLSLPSLTTSSPHAPRATSRTIPTISPSFPGGFSRSSVQPWYQEAGSSSGQLLSSPAGKVTGGDMDVVPVETNLPAHTSAETLAPHNMPAQSSLEEGGAGRGQNTSKTKPTRRTKAHVASACVNCKRAHLSCDIKRPCTRCVATGKQDSCVDVQHKKRGRPRIREEQDIEGPGRFLEPARAFTSTSGAATDLSSLSDQRTSNGRNLHSLTGEFGSAVPPPNHGLSGIPSTILNLPTTSSSSTLSPPDRFASSEVPVALLDLDLVIMKTNPRFQELVAGGVETRGHSLEHFLGPSAIETIRRLRGELRGERNAREPSYLPPIITPGEQGAVESITEDHLDVATSDYLDRSERLTFRLSGGHLQNIPVRIKLARTSVFFVALAIYVPSGRVQSPNLQQALETQSPTAGASGGLYSIRQNSPFAYTTRASPLQSFQSLSTSLPPVSAAGSNFAVSPPPRHEYPRSHSSTPSTTIPSSAGLFPRPEFEYGIQSMRQDIARQPTPPSTSQRPQLPPITGMLPSSREASEQMSTYRERSQSSGARTQEREGSDQEPKRRRLDITDVLE</sequence>
<dbReference type="PROSITE" id="PS50048">
    <property type="entry name" value="ZN2_CY6_FUNGAL_2"/>
    <property type="match status" value="1"/>
</dbReference>
<dbReference type="InterPro" id="IPR050335">
    <property type="entry name" value="ERT1_acuK_gluconeogen_tf"/>
</dbReference>
<evidence type="ECO:0000256" key="1">
    <source>
        <dbReference type="ARBA" id="ARBA00022723"/>
    </source>
</evidence>
<dbReference type="InterPro" id="IPR001138">
    <property type="entry name" value="Zn2Cys6_DnaBD"/>
</dbReference>
<dbReference type="GO" id="GO:0008270">
    <property type="term" value="F:zinc ion binding"/>
    <property type="evidence" value="ECO:0007669"/>
    <property type="project" value="InterPro"/>
</dbReference>
<evidence type="ECO:0000256" key="3">
    <source>
        <dbReference type="ARBA" id="ARBA00023015"/>
    </source>
</evidence>
<dbReference type="PANTHER" id="PTHR47659">
    <property type="entry name" value="ZN(II)2CYS6 TRANSCRIPTION FACTOR (EUROFUNG)-RELATED"/>
    <property type="match status" value="1"/>
</dbReference>
<dbReference type="PROSITE" id="PS00463">
    <property type="entry name" value="ZN2_CY6_FUNGAL_1"/>
    <property type="match status" value="1"/>
</dbReference>
<keyword evidence="1" id="KW-0479">Metal-binding</keyword>
<keyword evidence="2" id="KW-0862">Zinc</keyword>
<evidence type="ECO:0000256" key="6">
    <source>
        <dbReference type="ARBA" id="ARBA00023242"/>
    </source>
</evidence>